<accession>A0AA37TEZ4</accession>
<feature type="region of interest" description="Disordered" evidence="1">
    <location>
        <begin position="1"/>
        <end position="22"/>
    </location>
</feature>
<gene>
    <name evidence="2" type="ORF">GCM10007890_26780</name>
</gene>
<evidence type="ECO:0000256" key="1">
    <source>
        <dbReference type="SAM" id="MobiDB-lite"/>
    </source>
</evidence>
<name>A0AA37TEZ4_9HYPH</name>
<evidence type="ECO:0000313" key="2">
    <source>
        <dbReference type="EMBL" id="GLS70665.1"/>
    </source>
</evidence>
<dbReference type="Proteomes" id="UP001157440">
    <property type="component" value="Unassembled WGS sequence"/>
</dbReference>
<evidence type="ECO:0000313" key="3">
    <source>
        <dbReference type="Proteomes" id="UP001157440"/>
    </source>
</evidence>
<comment type="caution">
    <text evidence="2">The sequence shown here is derived from an EMBL/GenBank/DDBJ whole genome shotgun (WGS) entry which is preliminary data.</text>
</comment>
<proteinExistence type="predicted"/>
<feature type="compositionally biased region" description="Basic and acidic residues" evidence="1">
    <location>
        <begin position="1"/>
        <end position="16"/>
    </location>
</feature>
<keyword evidence="3" id="KW-1185">Reference proteome</keyword>
<dbReference type="EMBL" id="BSPL01000016">
    <property type="protein sequence ID" value="GLS70665.1"/>
    <property type="molecule type" value="Genomic_DNA"/>
</dbReference>
<dbReference type="AlphaFoldDB" id="A0AA37TEZ4"/>
<organism evidence="2 3">
    <name type="scientific">Methylobacterium tardum</name>
    <dbReference type="NCBI Taxonomy" id="374432"/>
    <lineage>
        <taxon>Bacteria</taxon>
        <taxon>Pseudomonadati</taxon>
        <taxon>Pseudomonadota</taxon>
        <taxon>Alphaproteobacteria</taxon>
        <taxon>Hyphomicrobiales</taxon>
        <taxon>Methylobacteriaceae</taxon>
        <taxon>Methylobacterium</taxon>
    </lineage>
</organism>
<sequence>MARAERSSVSRRRTWDGRWGGKPSSMVLGCNAGTRHIPEADAKKSGGGLTHPLPQGTTACGQPDTACNTCEFAHLNQCPEPIGVLKQFRLSQSQTLNSGAPIFATRRASFAR</sequence>
<reference evidence="3" key="1">
    <citation type="journal article" date="2019" name="Int. J. Syst. Evol. Microbiol.">
        <title>The Global Catalogue of Microorganisms (GCM) 10K type strain sequencing project: providing services to taxonomists for standard genome sequencing and annotation.</title>
        <authorList>
            <consortium name="The Broad Institute Genomics Platform"/>
            <consortium name="The Broad Institute Genome Sequencing Center for Infectious Disease"/>
            <person name="Wu L."/>
            <person name="Ma J."/>
        </authorList>
    </citation>
    <scope>NUCLEOTIDE SEQUENCE [LARGE SCALE GENOMIC DNA]</scope>
    <source>
        <strain evidence="3">NBRC 103632</strain>
    </source>
</reference>
<protein>
    <submittedName>
        <fullName evidence="2">Uncharacterized protein</fullName>
    </submittedName>
</protein>